<dbReference type="NCBIfam" id="TIGR02595">
    <property type="entry name" value="PEP_CTERM"/>
    <property type="match status" value="1"/>
</dbReference>
<sequence>MKRLALALLGLFCAGQAVPASAGPMILTRVYEDNQLVAASSTSAGVDAVGGVTSSGRFYYGAAVSGVPVLDSPSLAGASIGLSSLFGFSGEHTLTFAFSQTGLSSTGGGGLLSQLLSSVSTTFLGFTDMVKSVTLGSWMDAGNSAFGMTTLIGSQTFTSDGSQSFSKNISLPPGSLFSETILISAVFRGGGASVVSTASINGVSSPIVAVPEPASLLVFGTALLLFGCAMRLRGRRVAG</sequence>
<reference evidence="3" key="1">
    <citation type="journal article" date="2021" name="Syst. Appl. Microbiol.">
        <title>Roseomonas hellenica sp. nov., isolated from roots of wild-growing Alkanna tinctoria.</title>
        <authorList>
            <person name="Rat A."/>
            <person name="Naranjo H.D."/>
            <person name="Lebbe L."/>
            <person name="Cnockaert M."/>
            <person name="Krigas N."/>
            <person name="Grigoriadou K."/>
            <person name="Maloupa E."/>
            <person name="Willems A."/>
        </authorList>
    </citation>
    <scope>NUCLEOTIDE SEQUENCE [LARGE SCALE GENOMIC DNA]</scope>
    <source>
        <strain evidence="3">LMG 31159</strain>
    </source>
</reference>
<keyword evidence="1" id="KW-0732">Signal</keyword>
<evidence type="ECO:0000313" key="2">
    <source>
        <dbReference type="EMBL" id="MBR0651494.1"/>
    </source>
</evidence>
<feature type="chain" id="PRO_5047487533" evidence="1">
    <location>
        <begin position="23"/>
        <end position="239"/>
    </location>
</feature>
<name>A0ABS5EKF6_9PROT</name>
<keyword evidence="3" id="KW-1185">Reference proteome</keyword>
<dbReference type="RefSeq" id="WP_211870164.1">
    <property type="nucleotide sequence ID" value="NZ_JAAEDI010000019.1"/>
</dbReference>
<proteinExistence type="predicted"/>
<gene>
    <name evidence="2" type="ORF">GXW78_17625</name>
</gene>
<protein>
    <submittedName>
        <fullName evidence="2">PEP-CTERM sorting domain-containing protein</fullName>
    </submittedName>
</protein>
<evidence type="ECO:0000313" key="3">
    <source>
        <dbReference type="Proteomes" id="UP000698752"/>
    </source>
</evidence>
<dbReference type="InterPro" id="IPR013424">
    <property type="entry name" value="Ice-binding_C"/>
</dbReference>
<comment type="caution">
    <text evidence="2">The sequence shown here is derived from an EMBL/GenBank/DDBJ whole genome shotgun (WGS) entry which is preliminary data.</text>
</comment>
<feature type="signal peptide" evidence="1">
    <location>
        <begin position="1"/>
        <end position="22"/>
    </location>
</feature>
<evidence type="ECO:0000256" key="1">
    <source>
        <dbReference type="SAM" id="SignalP"/>
    </source>
</evidence>
<dbReference type="Proteomes" id="UP000698752">
    <property type="component" value="Unassembled WGS sequence"/>
</dbReference>
<organism evidence="2 3">
    <name type="scientific">Neoroseomonas terrae</name>
    <dbReference type="NCBI Taxonomy" id="424799"/>
    <lineage>
        <taxon>Bacteria</taxon>
        <taxon>Pseudomonadati</taxon>
        <taxon>Pseudomonadota</taxon>
        <taxon>Alphaproteobacteria</taxon>
        <taxon>Acetobacterales</taxon>
        <taxon>Acetobacteraceae</taxon>
        <taxon>Neoroseomonas</taxon>
    </lineage>
</organism>
<dbReference type="EMBL" id="JAAEDI010000019">
    <property type="protein sequence ID" value="MBR0651494.1"/>
    <property type="molecule type" value="Genomic_DNA"/>
</dbReference>
<accession>A0ABS5EKF6</accession>